<proteinExistence type="inferred from homology"/>
<evidence type="ECO:0000256" key="2">
    <source>
        <dbReference type="ARBA" id="ARBA00022898"/>
    </source>
</evidence>
<keyword evidence="8" id="KW-0732">Signal</keyword>
<evidence type="ECO:0000256" key="4">
    <source>
        <dbReference type="ARBA" id="ARBA00038302"/>
    </source>
</evidence>
<feature type="chain" id="PRO_5046260111" description="sphinganine-1-phosphate aldolase" evidence="8">
    <location>
        <begin position="29"/>
        <end position="497"/>
    </location>
</feature>
<dbReference type="InterPro" id="IPR015424">
    <property type="entry name" value="PyrdxlP-dep_Trfase"/>
</dbReference>
<evidence type="ECO:0000256" key="3">
    <source>
        <dbReference type="ARBA" id="ARBA00023239"/>
    </source>
</evidence>
<keyword evidence="3 7" id="KW-0456">Lyase</keyword>
<evidence type="ECO:0000313" key="10">
    <source>
        <dbReference type="Proteomes" id="UP001165060"/>
    </source>
</evidence>
<keyword evidence="2 7" id="KW-0663">Pyridoxal phosphate</keyword>
<dbReference type="InterPro" id="IPR050477">
    <property type="entry name" value="GrpII_AminoAcid_Decarb"/>
</dbReference>
<dbReference type="InterPro" id="IPR015421">
    <property type="entry name" value="PyrdxlP-dep_Trfase_major"/>
</dbReference>
<reference evidence="9 10" key="1">
    <citation type="journal article" date="2023" name="Commun. Biol.">
        <title>Genome analysis of Parmales, the sister group of diatoms, reveals the evolutionary specialization of diatoms from phago-mixotrophs to photoautotrophs.</title>
        <authorList>
            <person name="Ban H."/>
            <person name="Sato S."/>
            <person name="Yoshikawa S."/>
            <person name="Yamada K."/>
            <person name="Nakamura Y."/>
            <person name="Ichinomiya M."/>
            <person name="Sato N."/>
            <person name="Blanc-Mathieu R."/>
            <person name="Endo H."/>
            <person name="Kuwata A."/>
            <person name="Ogata H."/>
        </authorList>
    </citation>
    <scope>NUCLEOTIDE SEQUENCE [LARGE SCALE GENOMIC DNA]</scope>
</reference>
<name>A0ABQ6MWX2_9STRA</name>
<comment type="similarity">
    <text evidence="4">Belongs to the group II decarboxylase family. Sphingosine-1-phosphate lyase subfamily.</text>
</comment>
<evidence type="ECO:0000256" key="6">
    <source>
        <dbReference type="ARBA" id="ARBA00042568"/>
    </source>
</evidence>
<gene>
    <name evidence="9" type="ORF">TeGR_g3720</name>
</gene>
<comment type="caution">
    <text evidence="9">The sequence shown here is derived from an EMBL/GenBank/DDBJ whole genome shotgun (WGS) entry which is preliminary data.</text>
</comment>
<dbReference type="EC" id="4.1.2.27" evidence="5"/>
<dbReference type="Gene3D" id="3.90.1150.10">
    <property type="entry name" value="Aspartate Aminotransferase, domain 1"/>
    <property type="match status" value="1"/>
</dbReference>
<keyword evidence="10" id="KW-1185">Reference proteome</keyword>
<evidence type="ECO:0000256" key="5">
    <source>
        <dbReference type="ARBA" id="ARBA00038965"/>
    </source>
</evidence>
<dbReference type="InterPro" id="IPR002129">
    <property type="entry name" value="PyrdxlP-dep_de-COase"/>
</dbReference>
<accession>A0ABQ6MWX2</accession>
<dbReference type="PANTHER" id="PTHR42735">
    <property type="match status" value="1"/>
</dbReference>
<sequence length="497" mass="53008">MLGPRKVWKLFFTALVGVFASAIPGVAGVLEAEKTKALADIEKDMLGDGDADANTIIPKKGVPSGELMKMGEALKLTHSGFKSGQKWGGIYHTAGSESTHLQSSFWGMFNSTNTLYPGTFPAIRKFEAEIISMVASMCSPPSVPVVGLLSSGGTESILLAALAYREQGLARGITSPEIVCCETAHPAIHKACKYFGIKLVKCPMDSKCAMTAATAKPYITSSTVALYASAPTFPHGVVDDIPGLSDLALARGIGLHVDNCLGGFLLSFMKSNGLLHKPFDFEVPGVTTMSVDLHKYGGSNKGNSVCLFRTEELRQSTYMPSWDGCEGLYVTPTIQGSRSGATISAAWSTLMNTGVNGYDVVAKNHHSTLEKARAAVEAIDGIELLVTPDAAILPMVASDKKIDIYLIASRMEKKGWNLFTGQNPPCLGLCIGDVHLKMLDTWVKDLTESVAHVQAHPDEKPTGNAAVYGSASTIPDDLLDSILRSYVDISLSVKEKK</sequence>
<evidence type="ECO:0000256" key="1">
    <source>
        <dbReference type="ARBA" id="ARBA00001933"/>
    </source>
</evidence>
<dbReference type="EMBL" id="BRYB01000640">
    <property type="protein sequence ID" value="GMI34453.1"/>
    <property type="molecule type" value="Genomic_DNA"/>
</dbReference>
<dbReference type="InterPro" id="IPR015422">
    <property type="entry name" value="PyrdxlP-dep_Trfase_small"/>
</dbReference>
<evidence type="ECO:0000313" key="9">
    <source>
        <dbReference type="EMBL" id="GMI34453.1"/>
    </source>
</evidence>
<organism evidence="9 10">
    <name type="scientific">Tetraparma gracilis</name>
    <dbReference type="NCBI Taxonomy" id="2962635"/>
    <lineage>
        <taxon>Eukaryota</taxon>
        <taxon>Sar</taxon>
        <taxon>Stramenopiles</taxon>
        <taxon>Ochrophyta</taxon>
        <taxon>Bolidophyceae</taxon>
        <taxon>Parmales</taxon>
        <taxon>Triparmaceae</taxon>
        <taxon>Tetraparma</taxon>
    </lineage>
</organism>
<evidence type="ECO:0000256" key="8">
    <source>
        <dbReference type="SAM" id="SignalP"/>
    </source>
</evidence>
<protein>
    <recommendedName>
        <fullName evidence="5">sphinganine-1-phosphate aldolase</fullName>
        <ecNumber evidence="5">4.1.2.27</ecNumber>
    </recommendedName>
    <alternativeName>
        <fullName evidence="6">Sphingosine-1-phosphate aldolase</fullName>
    </alternativeName>
</protein>
<dbReference type="SUPFAM" id="SSF53383">
    <property type="entry name" value="PLP-dependent transferases"/>
    <property type="match status" value="1"/>
</dbReference>
<dbReference type="Gene3D" id="3.40.640.10">
    <property type="entry name" value="Type I PLP-dependent aspartate aminotransferase-like (Major domain)"/>
    <property type="match status" value="1"/>
</dbReference>
<comment type="cofactor">
    <cofactor evidence="1 7">
        <name>pyridoxal 5'-phosphate</name>
        <dbReference type="ChEBI" id="CHEBI:597326"/>
    </cofactor>
</comment>
<dbReference type="Pfam" id="PF00282">
    <property type="entry name" value="Pyridoxal_deC"/>
    <property type="match status" value="1"/>
</dbReference>
<dbReference type="Gene3D" id="6.10.140.2150">
    <property type="match status" value="1"/>
</dbReference>
<evidence type="ECO:0000256" key="7">
    <source>
        <dbReference type="RuleBase" id="RU000382"/>
    </source>
</evidence>
<dbReference type="Proteomes" id="UP001165060">
    <property type="component" value="Unassembled WGS sequence"/>
</dbReference>
<dbReference type="PANTHER" id="PTHR42735:SF6">
    <property type="entry name" value="SPHINGOSINE-1-PHOSPHATE LYASE 1"/>
    <property type="match status" value="1"/>
</dbReference>
<feature type="signal peptide" evidence="8">
    <location>
        <begin position="1"/>
        <end position="28"/>
    </location>
</feature>